<dbReference type="Gene3D" id="3.10.310.10">
    <property type="entry name" value="Diaminopimelate Epimerase, Chain A, domain 1"/>
    <property type="match status" value="1"/>
</dbReference>
<organism evidence="2 3">
    <name type="scientific">Metaclostridioides mangenotii</name>
    <dbReference type="NCBI Taxonomy" id="1540"/>
    <lineage>
        <taxon>Bacteria</taxon>
        <taxon>Bacillati</taxon>
        <taxon>Bacillota</taxon>
        <taxon>Clostridia</taxon>
        <taxon>Peptostreptococcales</taxon>
        <taxon>Peptostreptococcaceae</taxon>
        <taxon>Metaclostridioides</taxon>
    </lineage>
</organism>
<protein>
    <submittedName>
        <fullName evidence="2">PhzF family phenazine biosynthesis protein</fullName>
    </submittedName>
</protein>
<sequence>MFAPAMGINEDPATGAASGPLGVYLSRYYYKDSEPNNIERIVSLQGVDICRPSRITINVGKCNCEIISISIAGTSVIMGKGQLFL</sequence>
<evidence type="ECO:0000256" key="1">
    <source>
        <dbReference type="SAM" id="MobiDB-lite"/>
    </source>
</evidence>
<dbReference type="Proteomes" id="UP000767291">
    <property type="component" value="Unassembled WGS sequence"/>
</dbReference>
<keyword evidence="3" id="KW-1185">Reference proteome</keyword>
<evidence type="ECO:0000313" key="3">
    <source>
        <dbReference type="Proteomes" id="UP000767291"/>
    </source>
</evidence>
<name>A0ABS4E939_9FIRM</name>
<comment type="caution">
    <text evidence="2">The sequence shown here is derived from an EMBL/GenBank/DDBJ whole genome shotgun (WGS) entry which is preliminary data.</text>
</comment>
<proteinExistence type="predicted"/>
<dbReference type="EMBL" id="JAGGJX010000001">
    <property type="protein sequence ID" value="MBP1854460.1"/>
    <property type="molecule type" value="Genomic_DNA"/>
</dbReference>
<accession>A0ABS4E939</accession>
<evidence type="ECO:0000313" key="2">
    <source>
        <dbReference type="EMBL" id="MBP1854460.1"/>
    </source>
</evidence>
<dbReference type="InterPro" id="IPR003719">
    <property type="entry name" value="Phenazine_PhzF-like"/>
</dbReference>
<reference evidence="2 3" key="1">
    <citation type="submission" date="2021-03" db="EMBL/GenBank/DDBJ databases">
        <title>Genomic Encyclopedia of Type Strains, Phase IV (KMG-IV): sequencing the most valuable type-strain genomes for metagenomic binning, comparative biology and taxonomic classification.</title>
        <authorList>
            <person name="Goeker M."/>
        </authorList>
    </citation>
    <scope>NUCLEOTIDE SEQUENCE [LARGE SCALE GENOMIC DNA]</scope>
    <source>
        <strain evidence="2 3">DSM 1289</strain>
    </source>
</reference>
<feature type="region of interest" description="Disordered" evidence="1">
    <location>
        <begin position="1"/>
        <end position="20"/>
    </location>
</feature>
<dbReference type="SUPFAM" id="SSF54506">
    <property type="entry name" value="Diaminopimelate epimerase-like"/>
    <property type="match status" value="1"/>
</dbReference>
<gene>
    <name evidence="2" type="ORF">J2Z43_000850</name>
</gene>
<dbReference type="Pfam" id="PF02567">
    <property type="entry name" value="PhzC-PhzF"/>
    <property type="match status" value="1"/>
</dbReference>